<dbReference type="PANTHER" id="PTHR24058">
    <property type="entry name" value="DUAL SPECIFICITY PROTEIN KINASE"/>
    <property type="match status" value="1"/>
</dbReference>
<dbReference type="Gene3D" id="3.30.200.20">
    <property type="entry name" value="Phosphorylase Kinase, domain 1"/>
    <property type="match status" value="1"/>
</dbReference>
<dbReference type="PANTHER" id="PTHR24058:SF28">
    <property type="entry name" value="SERINE_THREONINE-PROTEIN KINASE MINIBRAIN"/>
    <property type="match status" value="1"/>
</dbReference>
<reference evidence="8" key="1">
    <citation type="submission" date="2020-06" db="EMBL/GenBank/DDBJ databases">
        <title>Draft genome of Bugula neritina, a colonial animal packing powerful symbionts and potential medicines.</title>
        <authorList>
            <person name="Rayko M."/>
        </authorList>
    </citation>
    <scope>NUCLEOTIDE SEQUENCE [LARGE SCALE GENOMIC DNA]</scope>
    <source>
        <strain evidence="8">Kwan_BN1</strain>
    </source>
</reference>
<dbReference type="InterPro" id="IPR000719">
    <property type="entry name" value="Prot_kinase_dom"/>
</dbReference>
<name>A0A7J7K216_BUGNE</name>
<evidence type="ECO:0000256" key="5">
    <source>
        <dbReference type="ARBA" id="ARBA00022840"/>
    </source>
</evidence>
<gene>
    <name evidence="8" type="ORF">EB796_009716</name>
</gene>
<keyword evidence="3 6" id="KW-0547">Nucleotide-binding</keyword>
<keyword evidence="4" id="KW-0418">Kinase</keyword>
<feature type="domain" description="Protein kinase" evidence="7">
    <location>
        <begin position="146"/>
        <end position="213"/>
    </location>
</feature>
<proteinExistence type="predicted"/>
<evidence type="ECO:0000256" key="1">
    <source>
        <dbReference type="ARBA" id="ARBA00022527"/>
    </source>
</evidence>
<dbReference type="SUPFAM" id="SSF56112">
    <property type="entry name" value="Protein kinase-like (PK-like)"/>
    <property type="match status" value="1"/>
</dbReference>
<keyword evidence="2" id="KW-0808">Transferase</keyword>
<sequence length="213" mass="24577">MLETASFISNYKYAYQSAVPFPLLITATATTYTTCILRHCYCCSYSASPRLHEPGVLSEVMAAPPVGQGYRDPAQAPLRKLSVDLIKTYKHINEVYYAKKKRRAIQQQQLSEGIHKKEARYNHNDGYDDENHDYIIKPAEVWMDRYQIDSLIGKGSFGQVVKAYDTYEQENVAIKIIKNKKAFVNQAHIEIKLLQLMNNNDQDNKYYIGMIFF</sequence>
<dbReference type="PROSITE" id="PS00107">
    <property type="entry name" value="PROTEIN_KINASE_ATP"/>
    <property type="match status" value="1"/>
</dbReference>
<feature type="binding site" evidence="6">
    <location>
        <position position="175"/>
    </location>
    <ligand>
        <name>ATP</name>
        <dbReference type="ChEBI" id="CHEBI:30616"/>
    </ligand>
</feature>
<protein>
    <submittedName>
        <fullName evidence="8">DYRK1A</fullName>
    </submittedName>
</protein>
<dbReference type="AlphaFoldDB" id="A0A7J7K216"/>
<comment type="caution">
    <text evidence="8">The sequence shown here is derived from an EMBL/GenBank/DDBJ whole genome shotgun (WGS) entry which is preliminary data.</text>
</comment>
<keyword evidence="1" id="KW-0723">Serine/threonine-protein kinase</keyword>
<dbReference type="GO" id="GO:0004674">
    <property type="term" value="F:protein serine/threonine kinase activity"/>
    <property type="evidence" value="ECO:0007669"/>
    <property type="project" value="UniProtKB-KW"/>
</dbReference>
<organism evidence="8 9">
    <name type="scientific">Bugula neritina</name>
    <name type="common">Brown bryozoan</name>
    <name type="synonym">Sertularia neritina</name>
    <dbReference type="NCBI Taxonomy" id="10212"/>
    <lineage>
        <taxon>Eukaryota</taxon>
        <taxon>Metazoa</taxon>
        <taxon>Spiralia</taxon>
        <taxon>Lophotrochozoa</taxon>
        <taxon>Bryozoa</taxon>
        <taxon>Gymnolaemata</taxon>
        <taxon>Cheilostomatida</taxon>
        <taxon>Flustrina</taxon>
        <taxon>Buguloidea</taxon>
        <taxon>Bugulidae</taxon>
        <taxon>Bugula</taxon>
    </lineage>
</organism>
<dbReference type="PROSITE" id="PS50011">
    <property type="entry name" value="PROTEIN_KINASE_DOM"/>
    <property type="match status" value="1"/>
</dbReference>
<dbReference type="GO" id="GO:0005524">
    <property type="term" value="F:ATP binding"/>
    <property type="evidence" value="ECO:0007669"/>
    <property type="project" value="UniProtKB-UniRule"/>
</dbReference>
<evidence type="ECO:0000313" key="8">
    <source>
        <dbReference type="EMBL" id="KAF6031994.1"/>
    </source>
</evidence>
<dbReference type="OrthoDB" id="6284605at2759"/>
<dbReference type="EMBL" id="VXIV02001548">
    <property type="protein sequence ID" value="KAF6031994.1"/>
    <property type="molecule type" value="Genomic_DNA"/>
</dbReference>
<evidence type="ECO:0000256" key="6">
    <source>
        <dbReference type="PROSITE-ProRule" id="PRU10141"/>
    </source>
</evidence>
<accession>A0A7J7K216</accession>
<evidence type="ECO:0000256" key="3">
    <source>
        <dbReference type="ARBA" id="ARBA00022741"/>
    </source>
</evidence>
<dbReference type="InterPro" id="IPR011009">
    <property type="entry name" value="Kinase-like_dom_sf"/>
</dbReference>
<evidence type="ECO:0000313" key="9">
    <source>
        <dbReference type="Proteomes" id="UP000593567"/>
    </source>
</evidence>
<evidence type="ECO:0000256" key="4">
    <source>
        <dbReference type="ARBA" id="ARBA00022777"/>
    </source>
</evidence>
<dbReference type="Proteomes" id="UP000593567">
    <property type="component" value="Unassembled WGS sequence"/>
</dbReference>
<dbReference type="InterPro" id="IPR017441">
    <property type="entry name" value="Protein_kinase_ATP_BS"/>
</dbReference>
<keyword evidence="9" id="KW-1185">Reference proteome</keyword>
<evidence type="ECO:0000256" key="2">
    <source>
        <dbReference type="ARBA" id="ARBA00022679"/>
    </source>
</evidence>
<dbReference type="InterPro" id="IPR050494">
    <property type="entry name" value="Ser_Thr_dual-spec_kinase"/>
</dbReference>
<evidence type="ECO:0000259" key="7">
    <source>
        <dbReference type="PROSITE" id="PS50011"/>
    </source>
</evidence>
<keyword evidence="5 6" id="KW-0067">ATP-binding</keyword>